<comment type="caution">
    <text evidence="1">The sequence shown here is derived from an EMBL/GenBank/DDBJ whole genome shotgun (WGS) entry which is preliminary data.</text>
</comment>
<evidence type="ECO:0000313" key="2">
    <source>
        <dbReference type="Proteomes" id="UP000190827"/>
    </source>
</evidence>
<evidence type="ECO:0008006" key="3">
    <source>
        <dbReference type="Google" id="ProtNLM"/>
    </source>
</evidence>
<accession>A0ABY1LJ54</accession>
<dbReference type="InterPro" id="IPR036365">
    <property type="entry name" value="PGBD-like_sf"/>
</dbReference>
<gene>
    <name evidence="1" type="ORF">SAMN06295973_0078</name>
</gene>
<dbReference type="Proteomes" id="UP000190827">
    <property type="component" value="Unassembled WGS sequence"/>
</dbReference>
<dbReference type="EMBL" id="FUZO01000001">
    <property type="protein sequence ID" value="SKC36027.1"/>
    <property type="molecule type" value="Genomic_DNA"/>
</dbReference>
<dbReference type="RefSeq" id="WP_079704231.1">
    <property type="nucleotide sequence ID" value="NZ_FUZO01000001.1"/>
</dbReference>
<sequence>MTRSRRRTAVVGSLVLCAVLAAGAGGATLFLRPVADAAPVEQTAAPATAVVERGELVQTARLDGTVGFGTAVPVTTKADGIITGLPDVGATLDRGSVALRANERPVPVLIGALPLYRAIDGSGMEGADVSMVASNLMDLGHLSRSDPETFEAGWEFTEAVRDWQESLGLECTGTLAPADVVVLSAPSRIAAVTARLGDAAGGQPFSVTPTTRVVDASVPAQDAGVIGVGAKATIELPDGRAVGGSIVTVTTTGEGADAKVRALVAIDDQAALAGVDAAAVTVRVVTRSVPDVLIVPVAALVALAEGGYALQDDRGRLHGVEIGLIADDRVEVSGAGIEAGMTVVSAR</sequence>
<proteinExistence type="predicted"/>
<dbReference type="InterPro" id="IPR006311">
    <property type="entry name" value="TAT_signal"/>
</dbReference>
<reference evidence="1 2" key="1">
    <citation type="submission" date="2017-02" db="EMBL/GenBank/DDBJ databases">
        <authorList>
            <person name="Varghese N."/>
            <person name="Submissions S."/>
        </authorList>
    </citation>
    <scope>NUCLEOTIDE SEQUENCE [LARGE SCALE GENOMIC DNA]</scope>
    <source>
        <strain evidence="1 2">VKM Ac-1787</strain>
    </source>
</reference>
<name>A0ABY1LJ54_9MICO</name>
<dbReference type="PROSITE" id="PS51318">
    <property type="entry name" value="TAT"/>
    <property type="match status" value="1"/>
</dbReference>
<organism evidence="1 2">
    <name type="scientific">Plantibacter cousiniae</name>
    <name type="common">nom. nud.</name>
    <dbReference type="NCBI Taxonomy" id="199709"/>
    <lineage>
        <taxon>Bacteria</taxon>
        <taxon>Bacillati</taxon>
        <taxon>Actinomycetota</taxon>
        <taxon>Actinomycetes</taxon>
        <taxon>Micrococcales</taxon>
        <taxon>Microbacteriaceae</taxon>
        <taxon>Plantibacter</taxon>
    </lineage>
</organism>
<dbReference type="SUPFAM" id="SSF47090">
    <property type="entry name" value="PGBD-like"/>
    <property type="match status" value="1"/>
</dbReference>
<keyword evidence="2" id="KW-1185">Reference proteome</keyword>
<evidence type="ECO:0000313" key="1">
    <source>
        <dbReference type="EMBL" id="SKC36027.1"/>
    </source>
</evidence>
<protein>
    <recommendedName>
        <fullName evidence="3">Peptidoglycan binding domain-containing protein</fullName>
    </recommendedName>
</protein>